<sequence length="287" mass="33596">MPENLDIYVDRIETVADSDHYVLSRLLKGLDDSGLSYRFRESVDGRDLAPRAFVHIDLTELPQRFHQIDKLYPQVINGQAVSIDRRRYSRAMLERGSDYAGPVISKSIYNHRGVPEFNYQRRRNLSARVGHLFNKLIKPHYKQLRCPHYEVHETLAAVPDSVWTNPEQIVERFLPGSLELPIEKHRYNFFYDYEFTTRSTFESLLCNPDKVVEVDEAEGRVPDEVRNVREMLHLDYGSIDYFMVDDKAYVIDANKTTTTGDSWIDAYPVIAEYMRCMQQKMIEFVKG</sequence>
<dbReference type="EMBL" id="MPRL01000056">
    <property type="protein sequence ID" value="OOZ39236.1"/>
    <property type="molecule type" value="Genomic_DNA"/>
</dbReference>
<evidence type="ECO:0000313" key="1">
    <source>
        <dbReference type="EMBL" id="OOZ39236.1"/>
    </source>
</evidence>
<dbReference type="RefSeq" id="WP_135622349.1">
    <property type="nucleotide sequence ID" value="NZ_MPRL01000056.1"/>
</dbReference>
<dbReference type="Proteomes" id="UP000191110">
    <property type="component" value="Unassembled WGS sequence"/>
</dbReference>
<evidence type="ECO:0008006" key="3">
    <source>
        <dbReference type="Google" id="ProtNLM"/>
    </source>
</evidence>
<gene>
    <name evidence="1" type="ORF">BOW53_12300</name>
</gene>
<dbReference type="OrthoDB" id="7061828at2"/>
<organism evidence="1 2">
    <name type="scientific">Solemya pervernicosa gill symbiont</name>
    <dbReference type="NCBI Taxonomy" id="642797"/>
    <lineage>
        <taxon>Bacteria</taxon>
        <taxon>Pseudomonadati</taxon>
        <taxon>Pseudomonadota</taxon>
        <taxon>Gammaproteobacteria</taxon>
        <taxon>sulfur-oxidizing symbionts</taxon>
    </lineage>
</organism>
<proteinExistence type="predicted"/>
<reference evidence="1 2" key="1">
    <citation type="submission" date="2016-11" db="EMBL/GenBank/DDBJ databases">
        <title>Mixed transmission modes and dynamic genome evolution in an obligate animal-bacterial symbiosis.</title>
        <authorList>
            <person name="Russell S.L."/>
            <person name="Corbett-Detig R.B."/>
            <person name="Cavanaugh C.M."/>
        </authorList>
    </citation>
    <scope>NUCLEOTIDE SEQUENCE [LARGE SCALE GENOMIC DNA]</scope>
    <source>
        <strain evidence="1">Sveles-Q1</strain>
    </source>
</reference>
<keyword evidence="2" id="KW-1185">Reference proteome</keyword>
<dbReference type="AlphaFoldDB" id="A0A1T2L2P8"/>
<protein>
    <recommendedName>
        <fullName evidence="3">ATP-grasp domain-containing protein</fullName>
    </recommendedName>
</protein>
<evidence type="ECO:0000313" key="2">
    <source>
        <dbReference type="Proteomes" id="UP000191110"/>
    </source>
</evidence>
<name>A0A1T2L2P8_9GAMM</name>
<comment type="caution">
    <text evidence="1">The sequence shown here is derived from an EMBL/GenBank/DDBJ whole genome shotgun (WGS) entry which is preliminary data.</text>
</comment>
<accession>A0A1T2L2P8</accession>